<keyword evidence="16" id="KW-0732">Signal</keyword>
<dbReference type="RefSeq" id="XP_034114398.1">
    <property type="nucleotide sequence ID" value="XM_034258507.2"/>
</dbReference>
<feature type="signal peptide" evidence="16">
    <location>
        <begin position="1"/>
        <end position="25"/>
    </location>
</feature>
<keyword evidence="11" id="KW-0408">Iron</keyword>
<dbReference type="GO" id="GO:0031418">
    <property type="term" value="F:L-ascorbic acid binding"/>
    <property type="evidence" value="ECO:0007669"/>
    <property type="project" value="UniProtKB-KW"/>
</dbReference>
<dbReference type="AlphaFoldDB" id="A0A6P8XN13"/>
<keyword evidence="6" id="KW-0479">Metal-binding</keyword>
<evidence type="ECO:0000256" key="8">
    <source>
        <dbReference type="ARBA" id="ARBA00022896"/>
    </source>
</evidence>
<accession>A0A6P8XN13</accession>
<comment type="function">
    <text evidence="2">Catalyzes the post-translational formation of 4-hydroxyproline in -Xaa-Pro-Gly- sequences in collagens and other proteins.</text>
</comment>
<keyword evidence="13" id="KW-0469">Meiosis</keyword>
<feature type="domain" description="Fe2OG dioxygenase" evidence="17">
    <location>
        <begin position="391"/>
        <end position="497"/>
    </location>
</feature>
<dbReference type="InterPro" id="IPR044862">
    <property type="entry name" value="Pro_4_hyd_alph_FE2OG_OXY"/>
</dbReference>
<dbReference type="InterPro" id="IPR006620">
    <property type="entry name" value="Pro_4_hyd_alph"/>
</dbReference>
<evidence type="ECO:0000256" key="1">
    <source>
        <dbReference type="ARBA" id="ARBA00001961"/>
    </source>
</evidence>
<keyword evidence="15" id="KW-0175">Coiled coil</keyword>
<keyword evidence="18" id="KW-1185">Reference proteome</keyword>
<dbReference type="InterPro" id="IPR005123">
    <property type="entry name" value="Oxoglu/Fe-dep_dioxygenase_dom"/>
</dbReference>
<dbReference type="PANTHER" id="PTHR10869">
    <property type="entry name" value="PROLYL 4-HYDROXYLASE ALPHA SUBUNIT"/>
    <property type="match status" value="1"/>
</dbReference>
<evidence type="ECO:0000256" key="9">
    <source>
        <dbReference type="ARBA" id="ARBA00022964"/>
    </source>
</evidence>
<dbReference type="InterPro" id="IPR013940">
    <property type="entry name" value="Spo22/ZIP4/TEX11"/>
</dbReference>
<evidence type="ECO:0000256" key="14">
    <source>
        <dbReference type="ARBA" id="ARBA00031845"/>
    </source>
</evidence>
<dbReference type="Pfam" id="PF08336">
    <property type="entry name" value="P4Ha_N"/>
    <property type="match status" value="1"/>
</dbReference>
<dbReference type="Proteomes" id="UP000515160">
    <property type="component" value="Chromosome 2R"/>
</dbReference>
<sequence>MFEQSFSIFSILLFCSSLCISAVNGEFYSSADKMMELENLEKELVIATRNFLTDQEKQLDEYRSFVARVKREHEVAEQQGDEYWELPLNTFRLTRRLVEDWEKLHAQLEDNPITNTYQAVLDIIAKEIGFPELDDLRGIARGFVRLQKTYNISASDFAAGTEFSTGTFFLWRDCYEIGVHLYDQADYKAALEWLILAYDMLEEADSEEVKKFNLDVLEYLALTYIELGEKQMAVDILADAVPEDSSLPALHTLKYLEKRAEKCPDQEEEMDWRANYTILCQGKHLPRNEPEDKTLRCYRDSKRHPFFRLAPLNVEEAHRNPDIHVYHGVLSDVQIEEIYVAAEDKTKVRSTLHGNRVSDIRVSQQVWLKYDTPIMEWLKRLTGAISGLDMHYDELMQVADYGIGGQYTPHWDYMSSLTGEYELMGNRIATVMYYLSDVEQGGYTVFPKLNVFLQPIKGSMVMWHNQLRSLENDERTFHAGCPVLEGFKRISNIWVHSTRQEFLRPCTLNKNE</sequence>
<dbReference type="InterPro" id="IPR013547">
    <property type="entry name" value="P4H_N"/>
</dbReference>
<evidence type="ECO:0000256" key="13">
    <source>
        <dbReference type="ARBA" id="ARBA00023254"/>
    </source>
</evidence>
<name>A0A6P8XN13_DROAB</name>
<evidence type="ECO:0000256" key="6">
    <source>
        <dbReference type="ARBA" id="ARBA00022723"/>
    </source>
</evidence>
<keyword evidence="12" id="KW-0325">Glycoprotein</keyword>
<keyword evidence="7" id="KW-0256">Endoplasmic reticulum</keyword>
<evidence type="ECO:0000256" key="2">
    <source>
        <dbReference type="ARBA" id="ARBA00002035"/>
    </source>
</evidence>
<keyword evidence="9" id="KW-0223">Dioxygenase</keyword>
<dbReference type="Pfam" id="PF13640">
    <property type="entry name" value="2OG-FeII_Oxy_3"/>
    <property type="match status" value="1"/>
</dbReference>
<evidence type="ECO:0000256" key="3">
    <source>
        <dbReference type="ARBA" id="ARBA00004319"/>
    </source>
</evidence>
<comment type="subcellular location">
    <subcellularLocation>
        <location evidence="3">Endoplasmic reticulum lumen</location>
    </subcellularLocation>
</comment>
<dbReference type="GeneID" id="117574620"/>
<evidence type="ECO:0000256" key="12">
    <source>
        <dbReference type="ARBA" id="ARBA00023180"/>
    </source>
</evidence>
<evidence type="ECO:0000256" key="7">
    <source>
        <dbReference type="ARBA" id="ARBA00022824"/>
    </source>
</evidence>
<feature type="chain" id="PRO_5028430817" description="procollagen-proline 4-dioxygenase" evidence="16">
    <location>
        <begin position="26"/>
        <end position="512"/>
    </location>
</feature>
<evidence type="ECO:0000256" key="16">
    <source>
        <dbReference type="SAM" id="SignalP"/>
    </source>
</evidence>
<evidence type="ECO:0000256" key="5">
    <source>
        <dbReference type="ARBA" id="ARBA00012269"/>
    </source>
</evidence>
<evidence type="ECO:0000259" key="17">
    <source>
        <dbReference type="PROSITE" id="PS51471"/>
    </source>
</evidence>
<dbReference type="InterPro" id="IPR011990">
    <property type="entry name" value="TPR-like_helical_dom_sf"/>
</dbReference>
<evidence type="ECO:0000256" key="10">
    <source>
        <dbReference type="ARBA" id="ARBA00023002"/>
    </source>
</evidence>
<dbReference type="InterPro" id="IPR045054">
    <property type="entry name" value="P4HA-like"/>
</dbReference>
<proteinExistence type="inferred from homology"/>
<dbReference type="GO" id="GO:0051321">
    <property type="term" value="P:meiotic cell cycle"/>
    <property type="evidence" value="ECO:0007669"/>
    <property type="project" value="UniProtKB-KW"/>
</dbReference>
<dbReference type="GO" id="GO:0005506">
    <property type="term" value="F:iron ion binding"/>
    <property type="evidence" value="ECO:0007669"/>
    <property type="project" value="InterPro"/>
</dbReference>
<evidence type="ECO:0000313" key="19">
    <source>
        <dbReference type="RefSeq" id="XP_034114398.1"/>
    </source>
</evidence>
<dbReference type="OrthoDB" id="420380at2759"/>
<feature type="coiled-coil region" evidence="15">
    <location>
        <begin position="30"/>
        <end position="79"/>
    </location>
</feature>
<comment type="cofactor">
    <cofactor evidence="1">
        <name>L-ascorbate</name>
        <dbReference type="ChEBI" id="CHEBI:38290"/>
    </cofactor>
</comment>
<keyword evidence="8" id="KW-0847">Vitamin C</keyword>
<evidence type="ECO:0000256" key="11">
    <source>
        <dbReference type="ARBA" id="ARBA00023004"/>
    </source>
</evidence>
<dbReference type="Gene3D" id="1.25.40.10">
    <property type="entry name" value="Tetratricopeptide repeat domain"/>
    <property type="match status" value="1"/>
</dbReference>
<keyword evidence="10" id="KW-0560">Oxidoreductase</keyword>
<dbReference type="GO" id="GO:0004656">
    <property type="term" value="F:procollagen-proline 4-dioxygenase activity"/>
    <property type="evidence" value="ECO:0007669"/>
    <property type="project" value="UniProtKB-EC"/>
</dbReference>
<protein>
    <recommendedName>
        <fullName evidence="5">procollagen-proline 4-dioxygenase</fullName>
        <ecNumber evidence="5">1.14.11.2</ecNumber>
    </recommendedName>
    <alternativeName>
        <fullName evidence="14">Protein ZIP4 homolog</fullName>
    </alternativeName>
</protein>
<reference evidence="19" key="1">
    <citation type="submission" date="2025-08" db="UniProtKB">
        <authorList>
            <consortium name="RefSeq"/>
        </authorList>
    </citation>
    <scope>IDENTIFICATION</scope>
    <source>
        <strain evidence="19">15112-1751.03</strain>
        <tissue evidence="19">Whole Adult</tissue>
    </source>
</reference>
<dbReference type="SMART" id="SM00702">
    <property type="entry name" value="P4Hc"/>
    <property type="match status" value="1"/>
</dbReference>
<dbReference type="EC" id="1.14.11.2" evidence="5"/>
<evidence type="ECO:0000313" key="18">
    <source>
        <dbReference type="Proteomes" id="UP000515160"/>
    </source>
</evidence>
<dbReference type="PROSITE" id="PS51471">
    <property type="entry name" value="FE2OG_OXY"/>
    <property type="match status" value="1"/>
</dbReference>
<dbReference type="Pfam" id="PF08631">
    <property type="entry name" value="SPO22"/>
    <property type="match status" value="1"/>
</dbReference>
<dbReference type="Gene3D" id="6.10.140.1460">
    <property type="match status" value="1"/>
</dbReference>
<dbReference type="GO" id="GO:0005788">
    <property type="term" value="C:endoplasmic reticulum lumen"/>
    <property type="evidence" value="ECO:0007669"/>
    <property type="project" value="UniProtKB-SubCell"/>
</dbReference>
<dbReference type="SUPFAM" id="SSF48452">
    <property type="entry name" value="TPR-like"/>
    <property type="match status" value="1"/>
</dbReference>
<evidence type="ECO:0000256" key="4">
    <source>
        <dbReference type="ARBA" id="ARBA00006511"/>
    </source>
</evidence>
<gene>
    <name evidence="19" type="primary">LOC117574620</name>
</gene>
<dbReference type="Gene3D" id="2.60.120.620">
    <property type="entry name" value="q2cbj1_9rhob like domain"/>
    <property type="match status" value="1"/>
</dbReference>
<dbReference type="PANTHER" id="PTHR10869:SF244">
    <property type="entry name" value="PROLYL 4-HYDROXYLASE SUBUNIT ALPHA-2"/>
    <property type="match status" value="1"/>
</dbReference>
<comment type="similarity">
    <text evidence="4">Belongs to the P4HA family.</text>
</comment>
<organism evidence="18 19">
    <name type="scientific">Drosophila albomicans</name>
    <name type="common">Fruit fly</name>
    <dbReference type="NCBI Taxonomy" id="7291"/>
    <lineage>
        <taxon>Eukaryota</taxon>
        <taxon>Metazoa</taxon>
        <taxon>Ecdysozoa</taxon>
        <taxon>Arthropoda</taxon>
        <taxon>Hexapoda</taxon>
        <taxon>Insecta</taxon>
        <taxon>Pterygota</taxon>
        <taxon>Neoptera</taxon>
        <taxon>Endopterygota</taxon>
        <taxon>Diptera</taxon>
        <taxon>Brachycera</taxon>
        <taxon>Muscomorpha</taxon>
        <taxon>Ephydroidea</taxon>
        <taxon>Drosophilidae</taxon>
        <taxon>Drosophila</taxon>
    </lineage>
</organism>
<evidence type="ECO:0000256" key="15">
    <source>
        <dbReference type="SAM" id="Coils"/>
    </source>
</evidence>